<feature type="transmembrane region" description="Helical" evidence="1">
    <location>
        <begin position="39"/>
        <end position="61"/>
    </location>
</feature>
<accession>A0ABT9Y4L8</accession>
<keyword evidence="1" id="KW-0812">Transmembrane</keyword>
<dbReference type="InterPro" id="IPR024529">
    <property type="entry name" value="ECF_trnsprt_substrate-spec"/>
</dbReference>
<organism evidence="2 3">
    <name type="scientific">Pectinatus haikarae</name>
    <dbReference type="NCBI Taxonomy" id="349096"/>
    <lineage>
        <taxon>Bacteria</taxon>
        <taxon>Bacillati</taxon>
        <taxon>Bacillota</taxon>
        <taxon>Negativicutes</taxon>
        <taxon>Selenomonadales</taxon>
        <taxon>Selenomonadaceae</taxon>
        <taxon>Pectinatus</taxon>
    </lineage>
</organism>
<reference evidence="2 3" key="1">
    <citation type="submission" date="2023-07" db="EMBL/GenBank/DDBJ databases">
        <title>Genomic Encyclopedia of Type Strains, Phase IV (KMG-IV): sequencing the most valuable type-strain genomes for metagenomic binning, comparative biology and taxonomic classification.</title>
        <authorList>
            <person name="Goeker M."/>
        </authorList>
    </citation>
    <scope>NUCLEOTIDE SEQUENCE [LARGE SCALE GENOMIC DNA]</scope>
    <source>
        <strain evidence="2 3">DSM 16980</strain>
    </source>
</reference>
<dbReference type="NCBIfam" id="TIGR04518">
    <property type="entry name" value="ECF_S_folT_fam"/>
    <property type="match status" value="1"/>
</dbReference>
<gene>
    <name evidence="2" type="ORF">J2S01_000471</name>
</gene>
<dbReference type="Proteomes" id="UP001239167">
    <property type="component" value="Unassembled WGS sequence"/>
</dbReference>
<protein>
    <submittedName>
        <fullName evidence="2">ECF transporter S component (Folate family)</fullName>
    </submittedName>
</protein>
<dbReference type="Pfam" id="PF12822">
    <property type="entry name" value="ECF_trnsprt"/>
    <property type="match status" value="1"/>
</dbReference>
<name>A0ABT9Y4L8_9FIRM</name>
<keyword evidence="3" id="KW-1185">Reference proteome</keyword>
<dbReference type="EMBL" id="JAUSUE010000002">
    <property type="protein sequence ID" value="MDQ0202778.1"/>
    <property type="molecule type" value="Genomic_DNA"/>
</dbReference>
<dbReference type="RefSeq" id="WP_196604942.1">
    <property type="nucleotide sequence ID" value="NZ_CP116940.1"/>
</dbReference>
<feature type="transmembrane region" description="Helical" evidence="1">
    <location>
        <begin position="73"/>
        <end position="92"/>
    </location>
</feature>
<sequence>MYHFKAKMVVLNGIFVALIILFTHIFAVQTPFLRISFGFLPLAVYAAICGPLHGGMVGAAADLLGCMLFSPGFYFPGFTLSAFFSGYVYGYCFYNKNISMKRIFCTFIFLFVIVDLFFNTLWLSMLYHKAAMTFLLSRFIKGLIFLPINIIFFSVVYKAVQKYRQKIF</sequence>
<comment type="caution">
    <text evidence="2">The sequence shown here is derived from an EMBL/GenBank/DDBJ whole genome shotgun (WGS) entry which is preliminary data.</text>
</comment>
<evidence type="ECO:0000313" key="3">
    <source>
        <dbReference type="Proteomes" id="UP001239167"/>
    </source>
</evidence>
<evidence type="ECO:0000313" key="2">
    <source>
        <dbReference type="EMBL" id="MDQ0202778.1"/>
    </source>
</evidence>
<dbReference type="Gene3D" id="1.10.1760.20">
    <property type="match status" value="1"/>
</dbReference>
<feature type="transmembrane region" description="Helical" evidence="1">
    <location>
        <begin position="139"/>
        <end position="160"/>
    </location>
</feature>
<evidence type="ECO:0000256" key="1">
    <source>
        <dbReference type="SAM" id="Phobius"/>
    </source>
</evidence>
<feature type="transmembrane region" description="Helical" evidence="1">
    <location>
        <begin position="6"/>
        <end position="27"/>
    </location>
</feature>
<keyword evidence="1" id="KW-0472">Membrane</keyword>
<keyword evidence="1" id="KW-1133">Transmembrane helix</keyword>
<feature type="transmembrane region" description="Helical" evidence="1">
    <location>
        <begin position="104"/>
        <end position="127"/>
    </location>
</feature>
<proteinExistence type="predicted"/>
<dbReference type="InterPro" id="IPR030949">
    <property type="entry name" value="ECF_S_folate_fam"/>
</dbReference>